<dbReference type="NCBIfam" id="TIGR02174">
    <property type="entry name" value="CXXU_selWTH"/>
    <property type="match status" value="1"/>
</dbReference>
<organism evidence="2 3">
    <name type="scientific">Thalassotalea euphylliae</name>
    <dbReference type="NCBI Taxonomy" id="1655234"/>
    <lineage>
        <taxon>Bacteria</taxon>
        <taxon>Pseudomonadati</taxon>
        <taxon>Pseudomonadota</taxon>
        <taxon>Gammaproteobacteria</taxon>
        <taxon>Alteromonadales</taxon>
        <taxon>Colwelliaceae</taxon>
        <taxon>Thalassotalea</taxon>
    </lineage>
</organism>
<dbReference type="Pfam" id="PF10262">
    <property type="entry name" value="Rdx"/>
    <property type="match status" value="1"/>
</dbReference>
<proteinExistence type="predicted"/>
<dbReference type="InterPro" id="IPR036249">
    <property type="entry name" value="Thioredoxin-like_sf"/>
</dbReference>
<dbReference type="PANTHER" id="PTHR36417:SF2">
    <property type="entry name" value="SELENOPROTEIN DOMAIN PROTEIN (AFU_ORTHOLOGUE AFUA_1G05220)"/>
    <property type="match status" value="1"/>
</dbReference>
<dbReference type="AlphaFoldDB" id="A0A3E0TSL9"/>
<protein>
    <submittedName>
        <fullName evidence="2">SelT/SelW/SelH family protein</fullName>
    </submittedName>
</protein>
<evidence type="ECO:0000313" key="3">
    <source>
        <dbReference type="Proteomes" id="UP000256478"/>
    </source>
</evidence>
<accession>A0A3E0TSL9</accession>
<dbReference type="InterPro" id="IPR011893">
    <property type="entry name" value="Selenoprotein_Rdx-typ"/>
</dbReference>
<dbReference type="SUPFAM" id="SSF52833">
    <property type="entry name" value="Thioredoxin-like"/>
    <property type="match status" value="1"/>
</dbReference>
<dbReference type="OrthoDB" id="9811366at2"/>
<dbReference type="Proteomes" id="UP000256478">
    <property type="component" value="Unassembled WGS sequence"/>
</dbReference>
<gene>
    <name evidence="2" type="ORF">DXX93_12985</name>
</gene>
<dbReference type="PANTHER" id="PTHR36417">
    <property type="entry name" value="SELENOPROTEIN DOMAIN PROTEIN (AFU_ORTHOLOGUE AFUA_1G05220)"/>
    <property type="match status" value="1"/>
</dbReference>
<dbReference type="EMBL" id="QUOU01000001">
    <property type="protein sequence ID" value="REL27390.1"/>
    <property type="molecule type" value="Genomic_DNA"/>
</dbReference>
<evidence type="ECO:0000256" key="1">
    <source>
        <dbReference type="ARBA" id="ARBA00023284"/>
    </source>
</evidence>
<name>A0A3E0TSL9_9GAMM</name>
<keyword evidence="1" id="KW-0676">Redox-active center</keyword>
<sequence length="99" mass="11160">MNKIEITYCAKCRWLLRASWMAQEILTTFEEEVDEVSLKPSTGGIYEIVANGQLIWSRKTMGRFPEITELKQAVRDVVAPARDLGCIDRKTAKAAKAAK</sequence>
<evidence type="ECO:0000313" key="2">
    <source>
        <dbReference type="EMBL" id="REL27390.1"/>
    </source>
</evidence>
<reference evidence="2 3" key="1">
    <citation type="submission" date="2018-08" db="EMBL/GenBank/DDBJ databases">
        <title>Thalassotalea euphylliae genome.</title>
        <authorList>
            <person name="Summers S."/>
            <person name="Rice S.A."/>
            <person name="Freckelton M.L."/>
            <person name="Nedved B.T."/>
            <person name="Hadfield M.G."/>
        </authorList>
    </citation>
    <scope>NUCLEOTIDE SEQUENCE [LARGE SCALE GENOMIC DNA]</scope>
    <source>
        <strain evidence="2 3">H1</strain>
    </source>
</reference>
<dbReference type="Gene3D" id="3.40.30.10">
    <property type="entry name" value="Glutaredoxin"/>
    <property type="match status" value="1"/>
</dbReference>
<comment type="caution">
    <text evidence="2">The sequence shown here is derived from an EMBL/GenBank/DDBJ whole genome shotgun (WGS) entry which is preliminary data.</text>
</comment>
<dbReference type="RefSeq" id="WP_116008470.1">
    <property type="nucleotide sequence ID" value="NZ_QUOU01000001.1"/>
</dbReference>